<evidence type="ECO:0000313" key="13">
    <source>
        <dbReference type="Proteomes" id="UP000238312"/>
    </source>
</evidence>
<evidence type="ECO:0000256" key="2">
    <source>
        <dbReference type="ARBA" id="ARBA00008873"/>
    </source>
</evidence>
<dbReference type="Pfam" id="PF16916">
    <property type="entry name" value="ZT_dimer"/>
    <property type="match status" value="1"/>
</dbReference>
<dbReference type="InterPro" id="IPR027469">
    <property type="entry name" value="Cation_efflux_TMD_sf"/>
</dbReference>
<feature type="transmembrane region" description="Helical" evidence="9">
    <location>
        <begin position="202"/>
        <end position="219"/>
    </location>
</feature>
<dbReference type="Proteomes" id="UP000238312">
    <property type="component" value="Unassembled WGS sequence"/>
</dbReference>
<dbReference type="PANTHER" id="PTHR11562:SF17">
    <property type="entry name" value="RE54080P-RELATED"/>
    <property type="match status" value="1"/>
</dbReference>
<evidence type="ECO:0000256" key="6">
    <source>
        <dbReference type="ARBA" id="ARBA00023065"/>
    </source>
</evidence>
<dbReference type="InterPro" id="IPR002524">
    <property type="entry name" value="Cation_efflux"/>
</dbReference>
<comment type="similarity">
    <text evidence="2">Belongs to the cation diffusion facilitator (CDF) transporter (TC 2.A.4) family. SLC30A subfamily.</text>
</comment>
<comment type="caution">
    <text evidence="12">The sequence shown here is derived from an EMBL/GenBank/DDBJ whole genome shotgun (WGS) entry which is preliminary data.</text>
</comment>
<feature type="region of interest" description="Disordered" evidence="8">
    <location>
        <begin position="1"/>
        <end position="26"/>
    </location>
</feature>
<dbReference type="InterPro" id="IPR036837">
    <property type="entry name" value="Cation_efflux_CTD_sf"/>
</dbReference>
<accession>A0A2T0M615</accession>
<dbReference type="EMBL" id="PVNG01000030">
    <property type="protein sequence ID" value="PRX52818.1"/>
    <property type="molecule type" value="Genomic_DNA"/>
</dbReference>
<evidence type="ECO:0000256" key="4">
    <source>
        <dbReference type="ARBA" id="ARBA00022692"/>
    </source>
</evidence>
<keyword evidence="4 9" id="KW-0812">Transmembrane</keyword>
<feature type="transmembrane region" description="Helical" evidence="9">
    <location>
        <begin position="178"/>
        <end position="196"/>
    </location>
</feature>
<dbReference type="SUPFAM" id="SSF161111">
    <property type="entry name" value="Cation efflux protein transmembrane domain-like"/>
    <property type="match status" value="1"/>
</dbReference>
<evidence type="ECO:0000259" key="10">
    <source>
        <dbReference type="Pfam" id="PF01545"/>
    </source>
</evidence>
<name>A0A2T0M615_9ACTN</name>
<protein>
    <submittedName>
        <fullName evidence="12">Cobalt-zinc-cadmium efflux system protein</fullName>
    </submittedName>
</protein>
<proteinExistence type="inferred from homology"/>
<evidence type="ECO:0000256" key="1">
    <source>
        <dbReference type="ARBA" id="ARBA00004141"/>
    </source>
</evidence>
<dbReference type="Gene3D" id="1.20.1510.10">
    <property type="entry name" value="Cation efflux protein transmembrane domain"/>
    <property type="match status" value="1"/>
</dbReference>
<keyword evidence="3" id="KW-0813">Transport</keyword>
<dbReference type="GO" id="GO:0005886">
    <property type="term" value="C:plasma membrane"/>
    <property type="evidence" value="ECO:0007669"/>
    <property type="project" value="TreeGrafter"/>
</dbReference>
<comment type="subcellular location">
    <subcellularLocation>
        <location evidence="1">Membrane</location>
        <topology evidence="1">Multi-pass membrane protein</topology>
    </subcellularLocation>
</comment>
<evidence type="ECO:0000256" key="3">
    <source>
        <dbReference type="ARBA" id="ARBA00022448"/>
    </source>
</evidence>
<evidence type="ECO:0000259" key="11">
    <source>
        <dbReference type="Pfam" id="PF16916"/>
    </source>
</evidence>
<gene>
    <name evidence="12" type="ORF">B0I32_13093</name>
</gene>
<evidence type="ECO:0000256" key="7">
    <source>
        <dbReference type="ARBA" id="ARBA00023136"/>
    </source>
</evidence>
<dbReference type="InterPro" id="IPR027470">
    <property type="entry name" value="Cation_efflux_CTD"/>
</dbReference>
<dbReference type="InterPro" id="IPR058533">
    <property type="entry name" value="Cation_efflux_TM"/>
</dbReference>
<feature type="transmembrane region" description="Helical" evidence="9">
    <location>
        <begin position="103"/>
        <end position="122"/>
    </location>
</feature>
<keyword evidence="5 9" id="KW-1133">Transmembrane helix</keyword>
<dbReference type="RefSeq" id="WP_106251494.1">
    <property type="nucleotide sequence ID" value="NZ_PVNG01000030.1"/>
</dbReference>
<keyword evidence="13" id="KW-1185">Reference proteome</keyword>
<evidence type="ECO:0000256" key="9">
    <source>
        <dbReference type="SAM" id="Phobius"/>
    </source>
</evidence>
<evidence type="ECO:0000256" key="8">
    <source>
        <dbReference type="SAM" id="MobiDB-lite"/>
    </source>
</evidence>
<feature type="transmembrane region" description="Helical" evidence="9">
    <location>
        <begin position="35"/>
        <end position="60"/>
    </location>
</feature>
<sequence>MSGDHGPDQTRGGGHSHGHGHGHGHALSADADRRYLLGALALILGYMAVEVVAGVVANSIALISDAAHMLTDASAIALALIAMRIAARPAKGAYTFGYKRAEILSAQINGVTLLLLVAYFVYEGVRRLLEPPEVHGPIVVVTAVAGIAVNALAAWLLSRANRRSLNVEGAFQHVLNDMYAFIATAVAGLVVWLTGFRQADTIAALVVAALMLKAGWGLLRDSGRVLLQAAPSDLDPDEIGRVLAADADVEEIHDLHVWTVTSGYPTLSAHVIVARGSDCHRVRTRLADLLHERFAIGHTTLQVDHGIPGLDRHCEDPHGPRHSDPLRSPYGDP</sequence>
<organism evidence="12 13">
    <name type="scientific">Nonomuraea fuscirosea</name>
    <dbReference type="NCBI Taxonomy" id="1291556"/>
    <lineage>
        <taxon>Bacteria</taxon>
        <taxon>Bacillati</taxon>
        <taxon>Actinomycetota</taxon>
        <taxon>Actinomycetes</taxon>
        <taxon>Streptosporangiales</taxon>
        <taxon>Streptosporangiaceae</taxon>
        <taxon>Nonomuraea</taxon>
    </lineage>
</organism>
<feature type="region of interest" description="Disordered" evidence="8">
    <location>
        <begin position="307"/>
        <end position="333"/>
    </location>
</feature>
<feature type="transmembrane region" description="Helical" evidence="9">
    <location>
        <begin position="134"/>
        <end position="157"/>
    </location>
</feature>
<feature type="domain" description="Cation efflux protein transmembrane" evidence="10">
    <location>
        <begin position="39"/>
        <end position="227"/>
    </location>
</feature>
<dbReference type="InterPro" id="IPR050681">
    <property type="entry name" value="CDF/SLC30A"/>
</dbReference>
<dbReference type="SUPFAM" id="SSF160240">
    <property type="entry name" value="Cation efflux protein cytoplasmic domain-like"/>
    <property type="match status" value="1"/>
</dbReference>
<keyword evidence="7 9" id="KW-0472">Membrane</keyword>
<reference evidence="12 13" key="1">
    <citation type="submission" date="2018-03" db="EMBL/GenBank/DDBJ databases">
        <title>Genomic Encyclopedia of Type Strains, Phase III (KMG-III): the genomes of soil and plant-associated and newly described type strains.</title>
        <authorList>
            <person name="Whitman W."/>
        </authorList>
    </citation>
    <scope>NUCLEOTIDE SEQUENCE [LARGE SCALE GENOMIC DNA]</scope>
    <source>
        <strain evidence="12 13">CGMCC 4.7104</strain>
    </source>
</reference>
<dbReference type="OrthoDB" id="9809646at2"/>
<feature type="compositionally biased region" description="Basic residues" evidence="8">
    <location>
        <begin position="14"/>
        <end position="24"/>
    </location>
</feature>
<dbReference type="PANTHER" id="PTHR11562">
    <property type="entry name" value="CATION EFFLUX PROTEIN/ ZINC TRANSPORTER"/>
    <property type="match status" value="1"/>
</dbReference>
<dbReference type="NCBIfam" id="TIGR01297">
    <property type="entry name" value="CDF"/>
    <property type="match status" value="1"/>
</dbReference>
<dbReference type="AlphaFoldDB" id="A0A2T0M615"/>
<evidence type="ECO:0000313" key="12">
    <source>
        <dbReference type="EMBL" id="PRX52818.1"/>
    </source>
</evidence>
<evidence type="ECO:0000256" key="5">
    <source>
        <dbReference type="ARBA" id="ARBA00022989"/>
    </source>
</evidence>
<feature type="domain" description="Cation efflux protein cytoplasmic" evidence="11">
    <location>
        <begin position="231"/>
        <end position="304"/>
    </location>
</feature>
<dbReference type="GO" id="GO:0005385">
    <property type="term" value="F:zinc ion transmembrane transporter activity"/>
    <property type="evidence" value="ECO:0007669"/>
    <property type="project" value="TreeGrafter"/>
</dbReference>
<feature type="compositionally biased region" description="Basic and acidic residues" evidence="8">
    <location>
        <begin position="310"/>
        <end position="325"/>
    </location>
</feature>
<dbReference type="Pfam" id="PF01545">
    <property type="entry name" value="Cation_efflux"/>
    <property type="match status" value="1"/>
</dbReference>
<keyword evidence="6" id="KW-0406">Ion transport</keyword>
<feature type="transmembrane region" description="Helical" evidence="9">
    <location>
        <begin position="66"/>
        <end position="83"/>
    </location>
</feature>